<proteinExistence type="predicted"/>
<sequence length="77" mass="8904">MSKPRRCPKSQSSLRRYFRAGGNPVIQNRRDLSEAITIFPSSFPRKRESRNEKQQEFIGNGWSLKVWIPAFAGMTGF</sequence>
<dbReference type="Proteomes" id="UP000191249">
    <property type="component" value="Chromosome"/>
</dbReference>
<protein>
    <submittedName>
        <fullName evidence="1">Uncharacterized protein</fullName>
    </submittedName>
</protein>
<organism evidence="1 2">
    <name type="scientific">Neisseria lactamica</name>
    <dbReference type="NCBI Taxonomy" id="486"/>
    <lineage>
        <taxon>Bacteria</taxon>
        <taxon>Pseudomonadati</taxon>
        <taxon>Pseudomonadota</taxon>
        <taxon>Betaproteobacteria</taxon>
        <taxon>Neisseriales</taxon>
        <taxon>Neisseriaceae</taxon>
        <taxon>Neisseria</taxon>
    </lineage>
</organism>
<evidence type="ECO:0000313" key="1">
    <source>
        <dbReference type="EMBL" id="ARB05441.1"/>
    </source>
</evidence>
<accession>A0AAU8VKD5</accession>
<dbReference type="AlphaFoldDB" id="A0AAU8VKD5"/>
<evidence type="ECO:0000313" key="2">
    <source>
        <dbReference type="Proteomes" id="UP000191249"/>
    </source>
</evidence>
<name>A0AAU8VKD5_NEILA</name>
<dbReference type="EMBL" id="CP019894">
    <property type="protein sequence ID" value="ARB05441.1"/>
    <property type="molecule type" value="Genomic_DNA"/>
</dbReference>
<gene>
    <name evidence="1" type="ORF">B2G52_02995</name>
</gene>
<reference evidence="1 2" key="1">
    <citation type="submission" date="2017-03" db="EMBL/GenBank/DDBJ databases">
        <title>N. lactamica Y92-1009 whole genome sequence.</title>
        <authorList>
            <person name="Pandey A.K."/>
            <person name="Read R.C."/>
        </authorList>
    </citation>
    <scope>NUCLEOTIDE SEQUENCE [LARGE SCALE GENOMIC DNA]</scope>
    <source>
        <strain evidence="1 2">Y92-1009</strain>
    </source>
</reference>